<reference evidence="1 2" key="1">
    <citation type="journal article" date="2023" name="Life. Sci Alliance">
        <title>Evolutionary insights into 3D genome organization and epigenetic landscape of Vigna mungo.</title>
        <authorList>
            <person name="Junaid A."/>
            <person name="Singh B."/>
            <person name="Bhatia S."/>
        </authorList>
    </citation>
    <scope>NUCLEOTIDE SEQUENCE [LARGE SCALE GENOMIC DNA]</scope>
    <source>
        <strain evidence="1">Urdbean</strain>
    </source>
</reference>
<accession>A0AAQ3MJW0</accession>
<feature type="non-terminal residue" evidence="1">
    <location>
        <position position="1"/>
    </location>
</feature>
<name>A0AAQ3MJW0_VIGMU</name>
<dbReference type="Proteomes" id="UP001374535">
    <property type="component" value="Chromosome 11"/>
</dbReference>
<dbReference type="AlphaFoldDB" id="A0AAQ3MJW0"/>
<gene>
    <name evidence="1" type="ORF">V8G54_037607</name>
</gene>
<keyword evidence="2" id="KW-1185">Reference proteome</keyword>
<protein>
    <submittedName>
        <fullName evidence="1">Uncharacterized protein</fullName>
    </submittedName>
</protein>
<sequence>QFQNFTSPVSSGNFKIPKTQSHLAISKFHNPVSSGNFKIPKAQCHLAISKFHKPSFIWPSLIWQFQNFISPVSTLAQESSFAWPISPVSTLAHKPSFAWPISPVSTLAHKPSFYTGP</sequence>
<dbReference type="EMBL" id="CP144690">
    <property type="protein sequence ID" value="WVY92093.1"/>
    <property type="molecule type" value="Genomic_DNA"/>
</dbReference>
<evidence type="ECO:0000313" key="1">
    <source>
        <dbReference type="EMBL" id="WVY92093.1"/>
    </source>
</evidence>
<organism evidence="1 2">
    <name type="scientific">Vigna mungo</name>
    <name type="common">Black gram</name>
    <name type="synonym">Phaseolus mungo</name>
    <dbReference type="NCBI Taxonomy" id="3915"/>
    <lineage>
        <taxon>Eukaryota</taxon>
        <taxon>Viridiplantae</taxon>
        <taxon>Streptophyta</taxon>
        <taxon>Embryophyta</taxon>
        <taxon>Tracheophyta</taxon>
        <taxon>Spermatophyta</taxon>
        <taxon>Magnoliopsida</taxon>
        <taxon>eudicotyledons</taxon>
        <taxon>Gunneridae</taxon>
        <taxon>Pentapetalae</taxon>
        <taxon>rosids</taxon>
        <taxon>fabids</taxon>
        <taxon>Fabales</taxon>
        <taxon>Fabaceae</taxon>
        <taxon>Papilionoideae</taxon>
        <taxon>50 kb inversion clade</taxon>
        <taxon>NPAAA clade</taxon>
        <taxon>indigoferoid/millettioid clade</taxon>
        <taxon>Phaseoleae</taxon>
        <taxon>Vigna</taxon>
    </lineage>
</organism>
<proteinExistence type="predicted"/>
<evidence type="ECO:0000313" key="2">
    <source>
        <dbReference type="Proteomes" id="UP001374535"/>
    </source>
</evidence>